<evidence type="ECO:0000313" key="1">
    <source>
        <dbReference type="Proteomes" id="UP000887580"/>
    </source>
</evidence>
<dbReference type="Proteomes" id="UP000887580">
    <property type="component" value="Unplaced"/>
</dbReference>
<accession>A0AC35EX86</accession>
<reference evidence="2" key="1">
    <citation type="submission" date="2022-11" db="UniProtKB">
        <authorList>
            <consortium name="WormBaseParasite"/>
        </authorList>
    </citation>
    <scope>IDENTIFICATION</scope>
</reference>
<protein>
    <submittedName>
        <fullName evidence="2">START domain-containing protein</fullName>
    </submittedName>
</protein>
<dbReference type="WBParaSite" id="PS1159_v2.g1094.t1">
    <property type="protein sequence ID" value="PS1159_v2.g1094.t1"/>
    <property type="gene ID" value="PS1159_v2.g1094"/>
</dbReference>
<proteinExistence type="predicted"/>
<name>A0AC35EX86_9BILA</name>
<organism evidence="1 2">
    <name type="scientific">Panagrolaimus sp. PS1159</name>
    <dbReference type="NCBI Taxonomy" id="55785"/>
    <lineage>
        <taxon>Eukaryota</taxon>
        <taxon>Metazoa</taxon>
        <taxon>Ecdysozoa</taxon>
        <taxon>Nematoda</taxon>
        <taxon>Chromadorea</taxon>
        <taxon>Rhabditida</taxon>
        <taxon>Tylenchina</taxon>
        <taxon>Panagrolaimomorpha</taxon>
        <taxon>Panagrolaimoidea</taxon>
        <taxon>Panagrolaimidae</taxon>
        <taxon>Panagrolaimus</taxon>
    </lineage>
</organism>
<sequence>MEPEKLEALLAPWKEYRLKWDKTLEYATCITSFEDDVYLLRHIIKKCTTLLIFSASARDSVDIVKIVRTPDRIVFGSCGTSHNSYPPSKAYVRTHQYVGGYVIERLPNLRSRFTIIFHADLTLPGPKLFASLADRLKARLMIHHSKRLKGGIKKFRSQL</sequence>
<evidence type="ECO:0000313" key="2">
    <source>
        <dbReference type="WBParaSite" id="PS1159_v2.g1094.t1"/>
    </source>
</evidence>